<accession>A0A7J7MN41</accession>
<evidence type="ECO:0000313" key="1">
    <source>
        <dbReference type="EMBL" id="KAF6156224.1"/>
    </source>
</evidence>
<dbReference type="OrthoDB" id="10267969at2759"/>
<dbReference type="EMBL" id="JACGCM010001363">
    <property type="protein sequence ID" value="KAF6156224.1"/>
    <property type="molecule type" value="Genomic_DNA"/>
</dbReference>
<dbReference type="Proteomes" id="UP000541444">
    <property type="component" value="Unassembled WGS sequence"/>
</dbReference>
<sequence length="93" mass="10604">MFYFVGRQFGLVWNKVRKDCPSIQLTALKERKKVALVLKCCDVIAVLACHWYGKVPICNLAVPCLVPQLCCLMLVKPTHFYSLNCIFLKIISV</sequence>
<keyword evidence="2" id="KW-1185">Reference proteome</keyword>
<proteinExistence type="predicted"/>
<comment type="caution">
    <text evidence="1">The sequence shown here is derived from an EMBL/GenBank/DDBJ whole genome shotgun (WGS) entry which is preliminary data.</text>
</comment>
<dbReference type="AlphaFoldDB" id="A0A7J7MN41"/>
<protein>
    <submittedName>
        <fullName evidence="1">Uncharacterized protein</fullName>
    </submittedName>
</protein>
<evidence type="ECO:0000313" key="2">
    <source>
        <dbReference type="Proteomes" id="UP000541444"/>
    </source>
</evidence>
<gene>
    <name evidence="1" type="ORF">GIB67_030227</name>
</gene>
<reference evidence="1 2" key="1">
    <citation type="journal article" date="2020" name="IScience">
        <title>Genome Sequencing of the Endangered Kingdonia uniflora (Circaeasteraceae, Ranunculales) Reveals Potential Mechanisms of Evolutionary Specialization.</title>
        <authorList>
            <person name="Sun Y."/>
            <person name="Deng T."/>
            <person name="Zhang A."/>
            <person name="Moore M.J."/>
            <person name="Landis J.B."/>
            <person name="Lin N."/>
            <person name="Zhang H."/>
            <person name="Zhang X."/>
            <person name="Huang J."/>
            <person name="Zhang X."/>
            <person name="Sun H."/>
            <person name="Wang H."/>
        </authorList>
    </citation>
    <scope>NUCLEOTIDE SEQUENCE [LARGE SCALE GENOMIC DNA]</scope>
    <source>
        <strain evidence="1">TB1705</strain>
        <tissue evidence="1">Leaf</tissue>
    </source>
</reference>
<name>A0A7J7MN41_9MAGN</name>
<organism evidence="1 2">
    <name type="scientific">Kingdonia uniflora</name>
    <dbReference type="NCBI Taxonomy" id="39325"/>
    <lineage>
        <taxon>Eukaryota</taxon>
        <taxon>Viridiplantae</taxon>
        <taxon>Streptophyta</taxon>
        <taxon>Embryophyta</taxon>
        <taxon>Tracheophyta</taxon>
        <taxon>Spermatophyta</taxon>
        <taxon>Magnoliopsida</taxon>
        <taxon>Ranunculales</taxon>
        <taxon>Circaeasteraceae</taxon>
        <taxon>Kingdonia</taxon>
    </lineage>
</organism>